<dbReference type="EMBL" id="REGN01003180">
    <property type="protein sequence ID" value="RNA24031.1"/>
    <property type="molecule type" value="Genomic_DNA"/>
</dbReference>
<dbReference type="AlphaFoldDB" id="A0A3M7RKH0"/>
<dbReference type="SUPFAM" id="SSF57501">
    <property type="entry name" value="Cystine-knot cytokines"/>
    <property type="match status" value="1"/>
</dbReference>
<dbReference type="Proteomes" id="UP000276133">
    <property type="component" value="Unassembled WGS sequence"/>
</dbReference>
<sequence length="244" mass="28855">MKTKPEVLCLFVIFINLARHSSSLRSKRKMVSLEEFEYVDQENTANLIGCKEYSESEMKRLLEKSFRLSIDKILDAIEFYPPVQLKYARNIMNASELNTRTNYLIHGNTNCSINKQTTWHENYISICPHHFVELRRQDRYPFVIKQAVCNCKSCLDCIPNYIVKPVLIRHMCLSNGYYAWKRAFEYPSSLLALVSSELFMQFFSHEKINIKDHQNLFNLIYPQKVDYKPRNQEDSGKIEIYVKI</sequence>
<dbReference type="Gene3D" id="2.10.90.10">
    <property type="entry name" value="Cystine-knot cytokines"/>
    <property type="match status" value="1"/>
</dbReference>
<organism evidence="1 2">
    <name type="scientific">Brachionus plicatilis</name>
    <name type="common">Marine rotifer</name>
    <name type="synonym">Brachionus muelleri</name>
    <dbReference type="NCBI Taxonomy" id="10195"/>
    <lineage>
        <taxon>Eukaryota</taxon>
        <taxon>Metazoa</taxon>
        <taxon>Spiralia</taxon>
        <taxon>Gnathifera</taxon>
        <taxon>Rotifera</taxon>
        <taxon>Eurotatoria</taxon>
        <taxon>Monogononta</taxon>
        <taxon>Pseudotrocha</taxon>
        <taxon>Ploima</taxon>
        <taxon>Brachionidae</taxon>
        <taxon>Brachionus</taxon>
    </lineage>
</organism>
<name>A0A3M7RKH0_BRAPC</name>
<proteinExistence type="predicted"/>
<evidence type="ECO:0000313" key="2">
    <source>
        <dbReference type="Proteomes" id="UP000276133"/>
    </source>
</evidence>
<gene>
    <name evidence="1" type="ORF">BpHYR1_004360</name>
</gene>
<dbReference type="InterPro" id="IPR029034">
    <property type="entry name" value="Cystine-knot_cytokine"/>
</dbReference>
<protein>
    <submittedName>
        <fullName evidence="1">Uncharacterized protein</fullName>
    </submittedName>
</protein>
<reference evidence="1 2" key="1">
    <citation type="journal article" date="2018" name="Sci. Rep.">
        <title>Genomic signatures of local adaptation to the degree of environmental predictability in rotifers.</title>
        <authorList>
            <person name="Franch-Gras L."/>
            <person name="Hahn C."/>
            <person name="Garcia-Roger E.M."/>
            <person name="Carmona M.J."/>
            <person name="Serra M."/>
            <person name="Gomez A."/>
        </authorList>
    </citation>
    <scope>NUCLEOTIDE SEQUENCE [LARGE SCALE GENOMIC DNA]</scope>
    <source>
        <strain evidence="1">HYR1</strain>
    </source>
</reference>
<evidence type="ECO:0000313" key="1">
    <source>
        <dbReference type="EMBL" id="RNA24031.1"/>
    </source>
</evidence>
<accession>A0A3M7RKH0</accession>
<keyword evidence="2" id="KW-1185">Reference proteome</keyword>
<comment type="caution">
    <text evidence="1">The sequence shown here is derived from an EMBL/GenBank/DDBJ whole genome shotgun (WGS) entry which is preliminary data.</text>
</comment>
<dbReference type="OrthoDB" id="10406141at2759"/>